<keyword evidence="3" id="KW-1185">Reference proteome</keyword>
<protein>
    <submittedName>
        <fullName evidence="2">Uncharacterized protein</fullName>
    </submittedName>
</protein>
<proteinExistence type="predicted"/>
<organism evidence="2 3">
    <name type="scientific">Lentithecium fluviatile CBS 122367</name>
    <dbReference type="NCBI Taxonomy" id="1168545"/>
    <lineage>
        <taxon>Eukaryota</taxon>
        <taxon>Fungi</taxon>
        <taxon>Dikarya</taxon>
        <taxon>Ascomycota</taxon>
        <taxon>Pezizomycotina</taxon>
        <taxon>Dothideomycetes</taxon>
        <taxon>Pleosporomycetidae</taxon>
        <taxon>Pleosporales</taxon>
        <taxon>Massarineae</taxon>
        <taxon>Lentitheciaceae</taxon>
        <taxon>Lentithecium</taxon>
    </lineage>
</organism>
<gene>
    <name evidence="2" type="ORF">K458DRAFT_429997</name>
</gene>
<dbReference type="Proteomes" id="UP000799291">
    <property type="component" value="Unassembled WGS sequence"/>
</dbReference>
<accession>A0A6G1J6F0</accession>
<sequence length="78" mass="8555">MSTAPDQASQPKYRARRTKKQKSIRTANPQMNCVQTDGSRTTEIKTNSPKEDNGQGIAKDSQAVKPREAPLTPAQVSK</sequence>
<dbReference type="AlphaFoldDB" id="A0A6G1J6F0"/>
<evidence type="ECO:0000256" key="1">
    <source>
        <dbReference type="SAM" id="MobiDB-lite"/>
    </source>
</evidence>
<feature type="region of interest" description="Disordered" evidence="1">
    <location>
        <begin position="1"/>
        <end position="78"/>
    </location>
</feature>
<feature type="compositionally biased region" description="Polar residues" evidence="1">
    <location>
        <begin position="1"/>
        <end position="10"/>
    </location>
</feature>
<reference evidence="2" key="1">
    <citation type="journal article" date="2020" name="Stud. Mycol.">
        <title>101 Dothideomycetes genomes: a test case for predicting lifestyles and emergence of pathogens.</title>
        <authorList>
            <person name="Haridas S."/>
            <person name="Albert R."/>
            <person name="Binder M."/>
            <person name="Bloem J."/>
            <person name="Labutti K."/>
            <person name="Salamov A."/>
            <person name="Andreopoulos B."/>
            <person name="Baker S."/>
            <person name="Barry K."/>
            <person name="Bills G."/>
            <person name="Bluhm B."/>
            <person name="Cannon C."/>
            <person name="Castanera R."/>
            <person name="Culley D."/>
            <person name="Daum C."/>
            <person name="Ezra D."/>
            <person name="Gonzalez J."/>
            <person name="Henrissat B."/>
            <person name="Kuo A."/>
            <person name="Liang C."/>
            <person name="Lipzen A."/>
            <person name="Lutzoni F."/>
            <person name="Magnuson J."/>
            <person name="Mondo S."/>
            <person name="Nolan M."/>
            <person name="Ohm R."/>
            <person name="Pangilinan J."/>
            <person name="Park H.-J."/>
            <person name="Ramirez L."/>
            <person name="Alfaro M."/>
            <person name="Sun H."/>
            <person name="Tritt A."/>
            <person name="Yoshinaga Y."/>
            <person name="Zwiers L.-H."/>
            <person name="Turgeon B."/>
            <person name="Goodwin S."/>
            <person name="Spatafora J."/>
            <person name="Crous P."/>
            <person name="Grigoriev I."/>
        </authorList>
    </citation>
    <scope>NUCLEOTIDE SEQUENCE</scope>
    <source>
        <strain evidence="2">CBS 122367</strain>
    </source>
</reference>
<evidence type="ECO:0000313" key="3">
    <source>
        <dbReference type="Proteomes" id="UP000799291"/>
    </source>
</evidence>
<dbReference type="EMBL" id="MU005577">
    <property type="protein sequence ID" value="KAF2686092.1"/>
    <property type="molecule type" value="Genomic_DNA"/>
</dbReference>
<feature type="compositionally biased region" description="Basic residues" evidence="1">
    <location>
        <begin position="13"/>
        <end position="23"/>
    </location>
</feature>
<feature type="compositionally biased region" description="Basic and acidic residues" evidence="1">
    <location>
        <begin position="40"/>
        <end position="53"/>
    </location>
</feature>
<evidence type="ECO:0000313" key="2">
    <source>
        <dbReference type="EMBL" id="KAF2686092.1"/>
    </source>
</evidence>
<feature type="compositionally biased region" description="Polar residues" evidence="1">
    <location>
        <begin position="24"/>
        <end position="39"/>
    </location>
</feature>
<name>A0A6G1J6F0_9PLEO</name>